<organism evidence="12 13">
    <name type="scientific">Terrimonas ginsenosidimutans</name>
    <dbReference type="NCBI Taxonomy" id="2908004"/>
    <lineage>
        <taxon>Bacteria</taxon>
        <taxon>Pseudomonadati</taxon>
        <taxon>Bacteroidota</taxon>
        <taxon>Chitinophagia</taxon>
        <taxon>Chitinophagales</taxon>
        <taxon>Chitinophagaceae</taxon>
        <taxon>Terrimonas</taxon>
    </lineage>
</organism>
<evidence type="ECO:0000256" key="8">
    <source>
        <dbReference type="ARBA" id="ARBA00044349"/>
    </source>
</evidence>
<accession>A0ABS9KLS8</accession>
<proteinExistence type="inferred from homology"/>
<evidence type="ECO:0000256" key="1">
    <source>
        <dbReference type="ARBA" id="ARBA00006484"/>
    </source>
</evidence>
<comment type="catalytic activity">
    <reaction evidence="3">
        <text>L-allo-threonine + NADP(+) = aminoacetone + CO2 + NADPH</text>
        <dbReference type="Rhea" id="RHEA:43524"/>
        <dbReference type="ChEBI" id="CHEBI:16526"/>
        <dbReference type="ChEBI" id="CHEBI:57783"/>
        <dbReference type="ChEBI" id="CHEBI:58320"/>
        <dbReference type="ChEBI" id="CHEBI:58349"/>
        <dbReference type="ChEBI" id="CHEBI:58585"/>
        <dbReference type="EC" id="1.1.1.381"/>
    </reaction>
</comment>
<comment type="caution">
    <text evidence="12">The sequence shown here is derived from an EMBL/GenBank/DDBJ whole genome shotgun (WGS) entry which is preliminary data.</text>
</comment>
<dbReference type="PRINTS" id="PR00080">
    <property type="entry name" value="SDRFAMILY"/>
</dbReference>
<dbReference type="InterPro" id="IPR002347">
    <property type="entry name" value="SDR_fam"/>
</dbReference>
<evidence type="ECO:0000256" key="5">
    <source>
        <dbReference type="ARBA" id="ARBA00044059"/>
    </source>
</evidence>
<sequence length="279" mass="31244">MQYALVTGAAKGIGKAISAELARRKFNLLLTDWDLEQLKISAAAIRQEYGVEVHEYVQDLSDAGAARNLKSWSFPYHDLLTVVVNNAGYGLNDPFEQLSIEEQFGIIDVNIKAQLAITHELLPVLRRKKSFLLNVCSTTVYQPVPYLAVYAASKAFVLSFNQSLRYELRGSTVSLSYLSPGSTDTDFVVRARMKPHTLKTAERFNMTPGAVAKIAIDGLFKGKEEIVPGFLNKLNARLPKFFPLPFIRKIAASIYEPRKAELQKDDKLKQSLIEEHLPI</sequence>
<evidence type="ECO:0000256" key="2">
    <source>
        <dbReference type="ARBA" id="ARBA00023002"/>
    </source>
</evidence>
<dbReference type="Proteomes" id="UP001165367">
    <property type="component" value="Unassembled WGS sequence"/>
</dbReference>
<evidence type="ECO:0000256" key="3">
    <source>
        <dbReference type="ARBA" id="ARBA00043812"/>
    </source>
</evidence>
<evidence type="ECO:0000256" key="9">
    <source>
        <dbReference type="ARBA" id="ARBA00045650"/>
    </source>
</evidence>
<keyword evidence="13" id="KW-1185">Reference proteome</keyword>
<dbReference type="PANTHER" id="PTHR43086:SF3">
    <property type="entry name" value="NADP-DEPENDENT 3-HYDROXY ACID DEHYDROGENASE YDFG"/>
    <property type="match status" value="1"/>
</dbReference>
<dbReference type="RefSeq" id="WP_237868500.1">
    <property type="nucleotide sequence ID" value="NZ_JAKLTR010000002.1"/>
</dbReference>
<dbReference type="Gene3D" id="3.40.50.720">
    <property type="entry name" value="NAD(P)-binding Rossmann-like Domain"/>
    <property type="match status" value="1"/>
</dbReference>
<dbReference type="PRINTS" id="PR00081">
    <property type="entry name" value="GDHRDH"/>
</dbReference>
<dbReference type="PANTHER" id="PTHR43086">
    <property type="entry name" value="VERY-LONG-CHAIN 3-OXOOACYL-COA REDUCTASE"/>
    <property type="match status" value="1"/>
</dbReference>
<protein>
    <recommendedName>
        <fullName evidence="6">NADP-dependent 3-hydroxy acid dehydrogenase YdfG</fullName>
        <ecNumber evidence="4">1.1.1.298</ecNumber>
        <ecNumber evidence="5">1.1.1.381</ecNumber>
    </recommendedName>
    <alternativeName>
        <fullName evidence="8">L-allo-threonine dehydrogenase</fullName>
    </alternativeName>
    <alternativeName>
        <fullName evidence="7">Malonic semialdehyde reductase</fullName>
    </alternativeName>
</protein>
<gene>
    <name evidence="12" type="ORF">LZZ85_03230</name>
</gene>
<comment type="function">
    <text evidence="9">NADP-dependent dehydrogenase with broad substrate specificity acting on 3-hydroxy acids. Catalyzes the NADP-dependent oxidation of L-allo-threonine to L-2-amino-3-keto-butyrate, which is spontaneously decarboxylated into aminoacetone. Also acts on D-threonine, L-serine, D-serine, D-3-hydroxyisobutyrate, L-3-hydroxyisobutyrate, D-glycerate and L-glycerate. Able to catalyze the reduction of the malonic semialdehyde to 3-hydroxypropionic acid. YdfG is apparently supplementing RutE, the presumed malonic semialdehyde reductase involved in pyrimidine degradation since both are able to detoxify malonic semialdehyde.</text>
</comment>
<dbReference type="EMBL" id="JAKLTR010000002">
    <property type="protein sequence ID" value="MCG2613271.1"/>
    <property type="molecule type" value="Genomic_DNA"/>
</dbReference>
<dbReference type="CDD" id="cd05233">
    <property type="entry name" value="SDR_c"/>
    <property type="match status" value="1"/>
</dbReference>
<name>A0ABS9KLS8_9BACT</name>
<evidence type="ECO:0000256" key="6">
    <source>
        <dbReference type="ARBA" id="ARBA00044065"/>
    </source>
</evidence>
<dbReference type="EC" id="1.1.1.381" evidence="5"/>
<dbReference type="SUPFAM" id="SSF51735">
    <property type="entry name" value="NAD(P)-binding Rossmann-fold domains"/>
    <property type="match status" value="1"/>
</dbReference>
<dbReference type="Pfam" id="PF00106">
    <property type="entry name" value="adh_short"/>
    <property type="match status" value="1"/>
</dbReference>
<dbReference type="PROSITE" id="PS00061">
    <property type="entry name" value="ADH_SHORT"/>
    <property type="match status" value="1"/>
</dbReference>
<evidence type="ECO:0000256" key="4">
    <source>
        <dbReference type="ARBA" id="ARBA00044050"/>
    </source>
</evidence>
<keyword evidence="2" id="KW-0560">Oxidoreductase</keyword>
<dbReference type="InterPro" id="IPR036291">
    <property type="entry name" value="NAD(P)-bd_dom_sf"/>
</dbReference>
<dbReference type="EC" id="1.1.1.298" evidence="4"/>
<dbReference type="PIRSF" id="PIRSF000126">
    <property type="entry name" value="11-beta-HSD1"/>
    <property type="match status" value="1"/>
</dbReference>
<evidence type="ECO:0000313" key="12">
    <source>
        <dbReference type="EMBL" id="MCG2613271.1"/>
    </source>
</evidence>
<comment type="catalytic activity">
    <reaction evidence="10">
        <text>3-hydroxypropanoate + NADP(+) = 3-oxopropanoate + NADPH + H(+)</text>
        <dbReference type="Rhea" id="RHEA:26438"/>
        <dbReference type="ChEBI" id="CHEBI:15378"/>
        <dbReference type="ChEBI" id="CHEBI:16510"/>
        <dbReference type="ChEBI" id="CHEBI:33190"/>
        <dbReference type="ChEBI" id="CHEBI:57783"/>
        <dbReference type="ChEBI" id="CHEBI:58349"/>
        <dbReference type="EC" id="1.1.1.298"/>
    </reaction>
</comment>
<comment type="similarity">
    <text evidence="1 11">Belongs to the short-chain dehydrogenases/reductases (SDR) family.</text>
</comment>
<dbReference type="InterPro" id="IPR020904">
    <property type="entry name" value="Sc_DH/Rdtase_CS"/>
</dbReference>
<evidence type="ECO:0000256" key="7">
    <source>
        <dbReference type="ARBA" id="ARBA00044271"/>
    </source>
</evidence>
<evidence type="ECO:0000313" key="13">
    <source>
        <dbReference type="Proteomes" id="UP001165367"/>
    </source>
</evidence>
<evidence type="ECO:0000256" key="11">
    <source>
        <dbReference type="RuleBase" id="RU000363"/>
    </source>
</evidence>
<evidence type="ECO:0000256" key="10">
    <source>
        <dbReference type="ARBA" id="ARBA00047274"/>
    </source>
</evidence>
<reference evidence="12" key="1">
    <citation type="submission" date="2022-01" db="EMBL/GenBank/DDBJ databases">
        <authorList>
            <person name="Jo J.-H."/>
            <person name="Im W.-T."/>
        </authorList>
    </citation>
    <scope>NUCLEOTIDE SEQUENCE</scope>
    <source>
        <strain evidence="12">NA20</strain>
    </source>
</reference>